<sequence>MLNPDDFDDFEPGGARGGGGGGGRGGKKKRQGDKTVSEIARTAVLNQLENKINTSEGGEKSPIAEVQDVIDYVNKADQGSTEMKHLLRYIEWLKANINSIDELMVDKSEVGEMEKMTATLGAGGGGKDTSNNARRGTHLITGITAKSQDDRRAEGNVDDVLDKIKKALQVHLRNWITIMVVTQTQKERVKKSPIDLSKLEEEVLKKAVGD</sequence>
<dbReference type="EMBL" id="LCIH01000008">
    <property type="protein sequence ID" value="KKT51764.1"/>
    <property type="molecule type" value="Genomic_DNA"/>
</dbReference>
<evidence type="ECO:0000313" key="3">
    <source>
        <dbReference type="Proteomes" id="UP000034006"/>
    </source>
</evidence>
<evidence type="ECO:0000256" key="1">
    <source>
        <dbReference type="SAM" id="MobiDB-lite"/>
    </source>
</evidence>
<feature type="compositionally biased region" description="Gly residues" evidence="1">
    <location>
        <begin position="14"/>
        <end position="24"/>
    </location>
</feature>
<dbReference type="Proteomes" id="UP000034006">
    <property type="component" value="Unassembled WGS sequence"/>
</dbReference>
<dbReference type="Gene3D" id="3.30.160.20">
    <property type="match status" value="1"/>
</dbReference>
<comment type="caution">
    <text evidence="2">The sequence shown here is derived from an EMBL/GenBank/DDBJ whole genome shotgun (WGS) entry which is preliminary data.</text>
</comment>
<feature type="compositionally biased region" description="Acidic residues" evidence="1">
    <location>
        <begin position="1"/>
        <end position="11"/>
    </location>
</feature>
<organism evidence="2 3">
    <name type="scientific">Candidatus Collierbacteria bacterium GW2011_GWB2_44_22</name>
    <dbReference type="NCBI Taxonomy" id="1618387"/>
    <lineage>
        <taxon>Bacteria</taxon>
        <taxon>Candidatus Collieribacteriota</taxon>
    </lineage>
</organism>
<reference evidence="2 3" key="1">
    <citation type="journal article" date="2015" name="Nature">
        <title>rRNA introns, odd ribosomes, and small enigmatic genomes across a large radiation of phyla.</title>
        <authorList>
            <person name="Brown C.T."/>
            <person name="Hug L.A."/>
            <person name="Thomas B.C."/>
            <person name="Sharon I."/>
            <person name="Castelle C.J."/>
            <person name="Singh A."/>
            <person name="Wilkins M.J."/>
            <person name="Williams K.H."/>
            <person name="Banfield J.F."/>
        </authorList>
    </citation>
    <scope>NUCLEOTIDE SEQUENCE [LARGE SCALE GENOMIC DNA]</scope>
</reference>
<feature type="region of interest" description="Disordered" evidence="1">
    <location>
        <begin position="1"/>
        <end position="37"/>
    </location>
</feature>
<evidence type="ECO:0000313" key="2">
    <source>
        <dbReference type="EMBL" id="KKT51764.1"/>
    </source>
</evidence>
<dbReference type="AlphaFoldDB" id="A0A0G1KV40"/>
<gene>
    <name evidence="2" type="ORF">UW44_C0008G0086</name>
</gene>
<accession>A0A0G1KV40</accession>
<name>A0A0G1KV40_9BACT</name>
<protein>
    <submittedName>
        <fullName evidence="2">Uncharacterized protein</fullName>
    </submittedName>
</protein>
<proteinExistence type="predicted"/>